<feature type="domain" description="Predicted DNA-binding protein ribbon-helix-helix" evidence="1">
    <location>
        <begin position="4"/>
        <end position="40"/>
    </location>
</feature>
<dbReference type="InterPro" id="IPR038733">
    <property type="entry name" value="Predicted_DNA_bind_prot_RHH"/>
</dbReference>
<dbReference type="InterPro" id="IPR013321">
    <property type="entry name" value="Arc_rbn_hlx_hlx"/>
</dbReference>
<dbReference type="AlphaFoldDB" id="A0A1M6LS54"/>
<dbReference type="Pfam" id="PF12651">
    <property type="entry name" value="RHH_3"/>
    <property type="match status" value="1"/>
</dbReference>
<dbReference type="GO" id="GO:0006355">
    <property type="term" value="P:regulation of DNA-templated transcription"/>
    <property type="evidence" value="ECO:0007669"/>
    <property type="project" value="InterPro"/>
</dbReference>
<reference evidence="3" key="1">
    <citation type="submission" date="2016-11" db="EMBL/GenBank/DDBJ databases">
        <authorList>
            <person name="Varghese N."/>
            <person name="Submissions S."/>
        </authorList>
    </citation>
    <scope>NUCLEOTIDE SEQUENCE [LARGE SCALE GENOMIC DNA]</scope>
    <source>
        <strain evidence="3">DSM 26349</strain>
    </source>
</reference>
<accession>A0A1M6LS54</accession>
<evidence type="ECO:0000313" key="3">
    <source>
        <dbReference type="Proteomes" id="UP000184172"/>
    </source>
</evidence>
<dbReference type="OrthoDB" id="826419at2"/>
<evidence type="ECO:0000259" key="1">
    <source>
        <dbReference type="Pfam" id="PF12651"/>
    </source>
</evidence>
<sequence length="81" mass="9295">MATFTSSLPDHLLEQLSQAAKDLQLPKNKIIEKALEIYLEQLDRAAFLKSYKKMANDPDMLAMAEEGMADYFKQLEDLDKE</sequence>
<gene>
    <name evidence="2" type="ORF">SAMN04487908_12424</name>
</gene>
<dbReference type="EMBL" id="FQYV01000024">
    <property type="protein sequence ID" value="SHJ74009.1"/>
    <property type="molecule type" value="Genomic_DNA"/>
</dbReference>
<dbReference type="Proteomes" id="UP000184172">
    <property type="component" value="Unassembled WGS sequence"/>
</dbReference>
<dbReference type="SUPFAM" id="SSF47598">
    <property type="entry name" value="Ribbon-helix-helix"/>
    <property type="match status" value="1"/>
</dbReference>
<dbReference type="RefSeq" id="WP_073220466.1">
    <property type="nucleotide sequence ID" value="NZ_FNNS01000022.1"/>
</dbReference>
<name>A0A1M6LS54_9FLAO</name>
<dbReference type="Gene3D" id="1.10.1220.10">
    <property type="entry name" value="Met repressor-like"/>
    <property type="match status" value="1"/>
</dbReference>
<dbReference type="InterPro" id="IPR010985">
    <property type="entry name" value="Ribbon_hlx_hlx"/>
</dbReference>
<evidence type="ECO:0000313" key="2">
    <source>
        <dbReference type="EMBL" id="SHJ74009.1"/>
    </source>
</evidence>
<dbReference type="STRING" id="797419.SAMN05216556_12235"/>
<protein>
    <submittedName>
        <fullName evidence="2">Ribbon-helix-helix domain-containing protein</fullName>
    </submittedName>
</protein>
<organism evidence="2 3">
    <name type="scientific">Aequorivita viscosa</name>
    <dbReference type="NCBI Taxonomy" id="797419"/>
    <lineage>
        <taxon>Bacteria</taxon>
        <taxon>Pseudomonadati</taxon>
        <taxon>Bacteroidota</taxon>
        <taxon>Flavobacteriia</taxon>
        <taxon>Flavobacteriales</taxon>
        <taxon>Flavobacteriaceae</taxon>
        <taxon>Aequorivita</taxon>
    </lineage>
</organism>
<keyword evidence="3" id="KW-1185">Reference proteome</keyword>
<proteinExistence type="predicted"/>